<dbReference type="EMBL" id="JBBHJZ010000001">
    <property type="protein sequence ID" value="MEJ5975863.1"/>
    <property type="molecule type" value="Genomic_DNA"/>
</dbReference>
<keyword evidence="2" id="KW-0560">Oxidoreductase</keyword>
<dbReference type="PRINTS" id="PR00080">
    <property type="entry name" value="SDRFAMILY"/>
</dbReference>
<proteinExistence type="inferred from homology"/>
<dbReference type="PRINTS" id="PR00081">
    <property type="entry name" value="GDHRDH"/>
</dbReference>
<protein>
    <submittedName>
        <fullName evidence="4">SDR family NAD(P)-dependent oxidoreductase</fullName>
    </submittedName>
</protein>
<sequence length="245" mass="25304">MSARLKGRKILVTGAASGMGREIARLFAAEGAALALLDRDAAGAAAVAAELDAAAHGCDVSDRAEVGLVVTAAGEALGGIDGIINAAGILDIVPFADLAPESWDRMLAVNLTGPFNVVKAALPFLQAAERATIVNIASVSALMPMAGTTGYSASKARLAMFTKAIAFDLGPNIRANSICPGVIKTEMTRYLWENAEHTARAADRVALKRLGEPGDVARAALFFSTEDSGFTTGTELPVDGGFSWR</sequence>
<dbReference type="SMART" id="SM00822">
    <property type="entry name" value="PKS_KR"/>
    <property type="match status" value="1"/>
</dbReference>
<keyword evidence="5" id="KW-1185">Reference proteome</keyword>
<evidence type="ECO:0000256" key="2">
    <source>
        <dbReference type="ARBA" id="ARBA00023002"/>
    </source>
</evidence>
<evidence type="ECO:0000256" key="1">
    <source>
        <dbReference type="ARBA" id="ARBA00006484"/>
    </source>
</evidence>
<dbReference type="Proteomes" id="UP001361239">
    <property type="component" value="Unassembled WGS sequence"/>
</dbReference>
<dbReference type="InterPro" id="IPR051122">
    <property type="entry name" value="SDR_DHRS6-like"/>
</dbReference>
<feature type="domain" description="Ketoreductase" evidence="3">
    <location>
        <begin position="8"/>
        <end position="186"/>
    </location>
</feature>
<dbReference type="PROSITE" id="PS00061">
    <property type="entry name" value="ADH_SHORT"/>
    <property type="match status" value="1"/>
</dbReference>
<dbReference type="InterPro" id="IPR057326">
    <property type="entry name" value="KR_dom"/>
</dbReference>
<reference evidence="4 5" key="1">
    <citation type="submission" date="2024-03" db="EMBL/GenBank/DDBJ databases">
        <authorList>
            <person name="Jo J.-H."/>
        </authorList>
    </citation>
    <scope>NUCLEOTIDE SEQUENCE [LARGE SCALE GENOMIC DNA]</scope>
    <source>
        <strain evidence="4 5">PS1R-30</strain>
    </source>
</reference>
<dbReference type="InterPro" id="IPR036291">
    <property type="entry name" value="NAD(P)-bd_dom_sf"/>
</dbReference>
<dbReference type="InterPro" id="IPR020904">
    <property type="entry name" value="Sc_DH/Rdtase_CS"/>
</dbReference>
<accession>A0ABU8RSA7</accession>
<evidence type="ECO:0000259" key="3">
    <source>
        <dbReference type="SMART" id="SM00822"/>
    </source>
</evidence>
<gene>
    <name evidence="4" type="ORF">WG901_04405</name>
</gene>
<dbReference type="InterPro" id="IPR002347">
    <property type="entry name" value="SDR_fam"/>
</dbReference>
<dbReference type="CDD" id="cd05233">
    <property type="entry name" value="SDR_c"/>
    <property type="match status" value="1"/>
</dbReference>
<dbReference type="Pfam" id="PF13561">
    <property type="entry name" value="adh_short_C2"/>
    <property type="match status" value="1"/>
</dbReference>
<dbReference type="RefSeq" id="WP_339585792.1">
    <property type="nucleotide sequence ID" value="NZ_JBBHJZ010000001.1"/>
</dbReference>
<evidence type="ECO:0000313" key="4">
    <source>
        <dbReference type="EMBL" id="MEJ5975863.1"/>
    </source>
</evidence>
<evidence type="ECO:0000313" key="5">
    <source>
        <dbReference type="Proteomes" id="UP001361239"/>
    </source>
</evidence>
<comment type="similarity">
    <text evidence="1">Belongs to the short-chain dehydrogenases/reductases (SDR) family.</text>
</comment>
<dbReference type="Gene3D" id="3.40.50.720">
    <property type="entry name" value="NAD(P)-binding Rossmann-like Domain"/>
    <property type="match status" value="1"/>
</dbReference>
<dbReference type="PANTHER" id="PTHR43477:SF1">
    <property type="entry name" value="DIHYDROANTICAPSIN 7-DEHYDROGENASE"/>
    <property type="match status" value="1"/>
</dbReference>
<organism evidence="4 5">
    <name type="scientific">Novosphingobium anseongense</name>
    <dbReference type="NCBI Taxonomy" id="3133436"/>
    <lineage>
        <taxon>Bacteria</taxon>
        <taxon>Pseudomonadati</taxon>
        <taxon>Pseudomonadota</taxon>
        <taxon>Alphaproteobacteria</taxon>
        <taxon>Sphingomonadales</taxon>
        <taxon>Sphingomonadaceae</taxon>
        <taxon>Novosphingobium</taxon>
    </lineage>
</organism>
<dbReference type="NCBIfam" id="NF005559">
    <property type="entry name" value="PRK07231.1"/>
    <property type="match status" value="1"/>
</dbReference>
<dbReference type="SUPFAM" id="SSF51735">
    <property type="entry name" value="NAD(P)-binding Rossmann-fold domains"/>
    <property type="match status" value="1"/>
</dbReference>
<dbReference type="PANTHER" id="PTHR43477">
    <property type="entry name" value="DIHYDROANTICAPSIN 7-DEHYDROGENASE"/>
    <property type="match status" value="1"/>
</dbReference>
<name>A0ABU8RSA7_9SPHN</name>
<comment type="caution">
    <text evidence="4">The sequence shown here is derived from an EMBL/GenBank/DDBJ whole genome shotgun (WGS) entry which is preliminary data.</text>
</comment>